<comment type="function">
    <text evidence="8">The SPT4-SPT5 complex mediates both activation and inhibition of transcription elongation, and plays a role in pre-mRNA processing. This complex seems to be important for the stability of the RNA polymerase II elongation machinery on the chromatin template but not for the inherent ability of this machinery to translocate down the gene.</text>
</comment>
<evidence type="ECO:0000256" key="8">
    <source>
        <dbReference type="PIRNR" id="PIRNR025023"/>
    </source>
</evidence>
<evidence type="ECO:0000256" key="7">
    <source>
        <dbReference type="ARBA" id="ARBA00023328"/>
    </source>
</evidence>
<evidence type="ECO:0000256" key="5">
    <source>
        <dbReference type="ARBA" id="ARBA00023163"/>
    </source>
</evidence>
<dbReference type="GeneID" id="63841055"/>
<protein>
    <recommendedName>
        <fullName evidence="4 8">Transcription elongation factor SPT4</fullName>
    </recommendedName>
</protein>
<evidence type="ECO:0000313" key="10">
    <source>
        <dbReference type="EMBL" id="KAF3760193.1"/>
    </source>
</evidence>
<dbReference type="PANTHER" id="PTHR12882">
    <property type="entry name" value="SUPPRESSOR OF TY 4"/>
    <property type="match status" value="1"/>
</dbReference>
<keyword evidence="6 8" id="KW-0539">Nucleus</keyword>
<feature type="domain" description="Spt4/RpoE2 zinc finger" evidence="9">
    <location>
        <begin position="13"/>
        <end position="90"/>
    </location>
</feature>
<dbReference type="InterPro" id="IPR009287">
    <property type="entry name" value="Spt4"/>
</dbReference>
<dbReference type="CDD" id="cd07973">
    <property type="entry name" value="Spt4"/>
    <property type="match status" value="1"/>
</dbReference>
<comment type="similarity">
    <text evidence="3 8">Belongs to the SPT4 family.</text>
</comment>
<proteinExistence type="inferred from homology"/>
<comment type="caution">
    <text evidence="10">The sequence shown here is derived from an EMBL/GenBank/DDBJ whole genome shotgun (WGS) entry which is preliminary data.</text>
</comment>
<evidence type="ECO:0000259" key="9">
    <source>
        <dbReference type="SMART" id="SM01389"/>
    </source>
</evidence>
<comment type="subcellular location">
    <subcellularLocation>
        <location evidence="2">Chromosome</location>
        <location evidence="2">Centromere</location>
    </subcellularLocation>
    <subcellularLocation>
        <location evidence="1 8">Nucleus</location>
    </subcellularLocation>
</comment>
<evidence type="ECO:0000256" key="4">
    <source>
        <dbReference type="ARBA" id="ARBA00020182"/>
    </source>
</evidence>
<sequence length="120" mass="13523">MDKFSSETQRRGKRACMVCSIVLPKTEFKRNGCPNCEEYLHLAGNEEAIELCTSSVYEGLIALADPARSWVAKWQRIDKYIKGTYATKVMGTLPPDVVTNLLEEYNIRYIPRDGSAGNDD</sequence>
<dbReference type="RefSeq" id="XP_040771172.1">
    <property type="nucleotide sequence ID" value="XM_040923926.1"/>
</dbReference>
<dbReference type="Proteomes" id="UP000803844">
    <property type="component" value="Unassembled WGS sequence"/>
</dbReference>
<dbReference type="AlphaFoldDB" id="A0A9P4XSM3"/>
<evidence type="ECO:0000256" key="2">
    <source>
        <dbReference type="ARBA" id="ARBA00004584"/>
    </source>
</evidence>
<dbReference type="OrthoDB" id="248751at2759"/>
<evidence type="ECO:0000313" key="11">
    <source>
        <dbReference type="Proteomes" id="UP000803844"/>
    </source>
</evidence>
<keyword evidence="11" id="KW-1185">Reference proteome</keyword>
<organism evidence="10 11">
    <name type="scientific">Cryphonectria parasitica (strain ATCC 38755 / EP155)</name>
    <dbReference type="NCBI Taxonomy" id="660469"/>
    <lineage>
        <taxon>Eukaryota</taxon>
        <taxon>Fungi</taxon>
        <taxon>Dikarya</taxon>
        <taxon>Ascomycota</taxon>
        <taxon>Pezizomycotina</taxon>
        <taxon>Sordariomycetes</taxon>
        <taxon>Sordariomycetidae</taxon>
        <taxon>Diaporthales</taxon>
        <taxon>Cryphonectriaceae</taxon>
        <taxon>Cryphonectria-Endothia species complex</taxon>
        <taxon>Cryphonectria</taxon>
    </lineage>
</organism>
<keyword evidence="7" id="KW-0137">Centromere</keyword>
<gene>
    <name evidence="10" type="ORF">M406DRAFT_358535</name>
</gene>
<evidence type="ECO:0000256" key="6">
    <source>
        <dbReference type="ARBA" id="ARBA00023242"/>
    </source>
</evidence>
<dbReference type="Gene3D" id="3.30.40.210">
    <property type="match status" value="1"/>
</dbReference>
<dbReference type="InterPro" id="IPR038510">
    <property type="entry name" value="Spt4_sf"/>
</dbReference>
<dbReference type="GO" id="GO:0032044">
    <property type="term" value="C:DSIF complex"/>
    <property type="evidence" value="ECO:0007669"/>
    <property type="project" value="TreeGrafter"/>
</dbReference>
<dbReference type="SUPFAM" id="SSF63393">
    <property type="entry name" value="RNA polymerase subunits"/>
    <property type="match status" value="1"/>
</dbReference>
<dbReference type="GO" id="GO:0000775">
    <property type="term" value="C:chromosome, centromeric region"/>
    <property type="evidence" value="ECO:0007669"/>
    <property type="project" value="UniProtKB-SubCell"/>
</dbReference>
<dbReference type="GO" id="GO:0008270">
    <property type="term" value="F:zinc ion binding"/>
    <property type="evidence" value="ECO:0007669"/>
    <property type="project" value="InterPro"/>
</dbReference>
<dbReference type="PANTHER" id="PTHR12882:SF1">
    <property type="entry name" value="TRANSCRIPTION ELONGATION FACTOR SPT4"/>
    <property type="match status" value="1"/>
</dbReference>
<dbReference type="PIRSF" id="PIRSF025023">
    <property type="entry name" value="Spt4"/>
    <property type="match status" value="1"/>
</dbReference>
<dbReference type="InterPro" id="IPR022800">
    <property type="entry name" value="Spt4/RpoE2_Znf"/>
</dbReference>
<accession>A0A9P4XSM3</accession>
<dbReference type="EMBL" id="MU032353">
    <property type="protein sequence ID" value="KAF3760193.1"/>
    <property type="molecule type" value="Genomic_DNA"/>
</dbReference>
<keyword evidence="5 8" id="KW-0804">Transcription</keyword>
<dbReference type="GO" id="GO:0140673">
    <property type="term" value="P:transcription elongation-coupled chromatin remodeling"/>
    <property type="evidence" value="ECO:0007669"/>
    <property type="project" value="InterPro"/>
</dbReference>
<dbReference type="Pfam" id="PF06093">
    <property type="entry name" value="Spt4"/>
    <property type="match status" value="1"/>
</dbReference>
<dbReference type="SMART" id="SM01389">
    <property type="entry name" value="Spt4"/>
    <property type="match status" value="1"/>
</dbReference>
<reference evidence="10" key="1">
    <citation type="journal article" date="2020" name="Phytopathology">
        <title>Genome sequence of the chestnut blight fungus Cryphonectria parasitica EP155: A fundamental resource for an archetypical invasive plant pathogen.</title>
        <authorList>
            <person name="Crouch J.A."/>
            <person name="Dawe A."/>
            <person name="Aerts A."/>
            <person name="Barry K."/>
            <person name="Churchill A.C.L."/>
            <person name="Grimwood J."/>
            <person name="Hillman B."/>
            <person name="Milgroom M.G."/>
            <person name="Pangilinan J."/>
            <person name="Smith M."/>
            <person name="Salamov A."/>
            <person name="Schmutz J."/>
            <person name="Yadav J."/>
            <person name="Grigoriev I.V."/>
            <person name="Nuss D."/>
        </authorList>
    </citation>
    <scope>NUCLEOTIDE SEQUENCE</scope>
    <source>
        <strain evidence="10">EP155</strain>
    </source>
</reference>
<dbReference type="InterPro" id="IPR029040">
    <property type="entry name" value="RPABC4/Spt4"/>
</dbReference>
<evidence type="ECO:0000256" key="1">
    <source>
        <dbReference type="ARBA" id="ARBA00004123"/>
    </source>
</evidence>
<evidence type="ECO:0000256" key="3">
    <source>
        <dbReference type="ARBA" id="ARBA00010464"/>
    </source>
</evidence>
<dbReference type="GO" id="GO:0006355">
    <property type="term" value="P:regulation of DNA-templated transcription"/>
    <property type="evidence" value="ECO:0007669"/>
    <property type="project" value="InterPro"/>
</dbReference>
<dbReference type="GO" id="GO:0000993">
    <property type="term" value="F:RNA polymerase II complex binding"/>
    <property type="evidence" value="ECO:0007669"/>
    <property type="project" value="TreeGrafter"/>
</dbReference>
<name>A0A9P4XSM3_CRYP1</name>